<sequence>MMLYFKLRAVNYRHHMYSSLTHYVHLHRHFNLKMSKSRTLPNIIYDTKATQSAPDQNRRSQRA</sequence>
<evidence type="ECO:0000313" key="1">
    <source>
        <dbReference type="EMBL" id="OEL35232.1"/>
    </source>
</evidence>
<comment type="caution">
    <text evidence="1">The sequence shown here is derived from an EMBL/GenBank/DDBJ whole genome shotgun (WGS) entry which is preliminary data.</text>
</comment>
<accession>A0A1E5WCX3</accession>
<organism evidence="1 2">
    <name type="scientific">Dichanthelium oligosanthes</name>
    <dbReference type="NCBI Taxonomy" id="888268"/>
    <lineage>
        <taxon>Eukaryota</taxon>
        <taxon>Viridiplantae</taxon>
        <taxon>Streptophyta</taxon>
        <taxon>Embryophyta</taxon>
        <taxon>Tracheophyta</taxon>
        <taxon>Spermatophyta</taxon>
        <taxon>Magnoliopsida</taxon>
        <taxon>Liliopsida</taxon>
        <taxon>Poales</taxon>
        <taxon>Poaceae</taxon>
        <taxon>PACMAD clade</taxon>
        <taxon>Panicoideae</taxon>
        <taxon>Panicodae</taxon>
        <taxon>Paniceae</taxon>
        <taxon>Dichantheliinae</taxon>
        <taxon>Dichanthelium</taxon>
    </lineage>
</organism>
<reference evidence="1 2" key="1">
    <citation type="submission" date="2016-09" db="EMBL/GenBank/DDBJ databases">
        <title>The draft genome of Dichanthelium oligosanthes: A C3 panicoid grass species.</title>
        <authorList>
            <person name="Studer A.J."/>
            <person name="Schnable J.C."/>
            <person name="Brutnell T.P."/>
        </authorList>
    </citation>
    <scope>NUCLEOTIDE SEQUENCE [LARGE SCALE GENOMIC DNA]</scope>
    <source>
        <strain evidence="2">cv. Kellogg 1175</strain>
        <tissue evidence="1">Leaf</tissue>
    </source>
</reference>
<dbReference type="Proteomes" id="UP000095767">
    <property type="component" value="Unassembled WGS sequence"/>
</dbReference>
<dbReference type="AlphaFoldDB" id="A0A1E5WCX3"/>
<evidence type="ECO:0000313" key="2">
    <source>
        <dbReference type="Proteomes" id="UP000095767"/>
    </source>
</evidence>
<gene>
    <name evidence="1" type="ORF">BAE44_0003749</name>
</gene>
<dbReference type="EMBL" id="LWDX02012896">
    <property type="protein sequence ID" value="OEL35232.1"/>
    <property type="molecule type" value="Genomic_DNA"/>
</dbReference>
<protein>
    <submittedName>
        <fullName evidence="1">Uncharacterized protein</fullName>
    </submittedName>
</protein>
<name>A0A1E5WCX3_9POAL</name>
<proteinExistence type="predicted"/>
<keyword evidence="2" id="KW-1185">Reference proteome</keyword>